<dbReference type="EMBL" id="FLQV01000399">
    <property type="protein sequence ID" value="SBS91978.1"/>
    <property type="molecule type" value="Genomic_DNA"/>
</dbReference>
<organism evidence="3 4">
    <name type="scientific">Plasmodium ovale curtisi</name>
    <dbReference type="NCBI Taxonomy" id="864141"/>
    <lineage>
        <taxon>Eukaryota</taxon>
        <taxon>Sar</taxon>
        <taxon>Alveolata</taxon>
        <taxon>Apicomplexa</taxon>
        <taxon>Aconoidasida</taxon>
        <taxon>Haemosporida</taxon>
        <taxon>Plasmodiidae</taxon>
        <taxon>Plasmodium</taxon>
        <taxon>Plasmodium (Plasmodium)</taxon>
    </lineage>
</organism>
<dbReference type="Proteomes" id="UP000078546">
    <property type="component" value="Unassembled WGS sequence"/>
</dbReference>
<feature type="compositionally biased region" description="Basic and acidic residues" evidence="2">
    <location>
        <begin position="912"/>
        <end position="933"/>
    </location>
</feature>
<feature type="region of interest" description="Disordered" evidence="2">
    <location>
        <begin position="912"/>
        <end position="950"/>
    </location>
</feature>
<gene>
    <name evidence="3" type="ORF">POVCU1_021590</name>
</gene>
<accession>A0A1A8WJG7</accession>
<evidence type="ECO:0000313" key="3">
    <source>
        <dbReference type="EMBL" id="SBS91978.1"/>
    </source>
</evidence>
<proteinExistence type="predicted"/>
<feature type="region of interest" description="Disordered" evidence="2">
    <location>
        <begin position="1520"/>
        <end position="1549"/>
    </location>
</feature>
<reference evidence="4" key="1">
    <citation type="submission" date="2016-05" db="EMBL/GenBank/DDBJ databases">
        <authorList>
            <person name="Naeem Raeece"/>
        </authorList>
    </citation>
    <scope>NUCLEOTIDE SEQUENCE [LARGE SCALE GENOMIC DNA]</scope>
</reference>
<sequence>MVYLNIKEITRKRRKKTKKEDGTSFSVKIPICQEQTTGTPRDPVSPFMNYDPHRNNNLTYAGDHEKEDELWDMSENEFSCNTPEGRYTLKENYKHMMENNKLINLRNYFHSAYNEDYSNIWHDKNDDNVSRVRSPKLLHNLLKRWNHKKIISLLHKKVFHFKETPNVLLNRDIKMGNIRRGNYINTKFHKGEKPTVSTAIPPLRSALISFRRYHFFNLKIMYESSARFFRRRKIKAKLVELLKIQKEKRKKKKKTNKKMVLVKSEHKNNCSPFREKKSTFNDHLHIFEKTHKEEQSSCNTNEEETFVRVITEKYSRGNVAYVGKSPIKREDNMVKPFANASTNLRRKEGNKKYLSLSNVKEEEGCCVPYDVNEKSTSSHIIESYINNNCDPFANDNYINVDEDSFAINESIKVLIQNCNHIFKNNMKNNVLYDFPEMGGLSNVSNGSDSGGVSISALAELAQKPNWGRRKCLEENPPLNAYGSRTNLSAVMYSKFESDAKRHLVDTQFLTFDSCDEEKNTLQKKQDKEGEDVKINSPKNIEKSFSKNMHNIYTPSQEKMSTTYIPYVTPRLYMPCNKSNIPRYTLSKKKHPNHSYDSGTNKEVQIVQNVNLCKNRKEKLILCCTPQTGERRMKRKNKKELFHENNKNNKKEEVAVVNLSESVDELEKTEERETFPGNYFSVSNKFPSCLCLPNTYKRHLIKIKKMNIQRGIITYARIAKRRKIREITTNARIAKKKYRKIINYENSKKRDITTIRDEVVLRKRKKVLTKQRSELEGKKNCSEENTNLFSLKKHITEENLGESKILNSKPDISSKGRFIAHDKCSTCDSAHVSSSYGVGSGRDNDECWEKKSKSFWITPCKEIGNTHSRRNRGTDSYHCGEGIHKEDTPFASPSVVPHRGRCDNHYHREHHVEGALYKSRENSKISEYEPRETSNQESHNMSNRSESSTTMNYSKVEECIDKEIEFITPYLCNRREEKARIHYAKSSSKNERRFASKSVTQGHIMCEMDMGANLRNEECACITIKHKDDKLVGIPVNSSNSIDVDNLNKIDTMKIPHCNSDNLIGKKNEAMSGKETFEKNIQHMNTLIEKIKLKKCKENVYIYFYTKNNVKFFEFNMELGVLGENCILFKNLNLTEGKQCTIKKEDIMRRYGDILSLNGDACSGRSGGSGSGYCISDYSSKSYERVRELIGKSLSLENFLVLFTLLKIKRRTNLFLSEINKIILEICELIVHMDGKLGKIRNLISDLTLFQNKQNSTKFLIIKKLMNFFLQITNIYSNIYSKIKSQISTFSFIQFNHEIANSYLFFIKRFDNYISNSVIDIQSFYKQIKGMHIEVNCRTNLSKQETKFFSFFFNNLIQLINVHYKKILIFKKILDIYLIELKNFKKYQKEYTYSKVNVLFFSKCPYDLLLFSVIIKCKLLCEICIRNICNNFDFNNFEKEKNIYFLFFNKKLKSSILEKIKKIVKQDIYNQLKKIIFYRELNNLMNNSVKTKKTEKDQLYKTYEHKTDIKISHDLLVDNFSDRGKKKNNEKKKKEQEKNGKCSHREQPSYRTNAAEENHYILSNSTANNLSSCSSQNHSEQSRCLQNIDHILKTNSALAFVKSIRRSLNRHTCPLHAQCSVKTKPHESEKPFCAGEKRSCAGEKRSCAGEKRSCAGVFPFCYSPLEGRACSKVLQRNEENSAKLDSHKKKEFLTSEIDRLKKTFKQCELKAEKEGESTNKRISTNFRSRKKKKVNKHFNVHNSCENFSKNGKKKSIYLSSYDSREEGVTPKNGHTNQNERRGNENNVAICGKQNCNERSGKMKPKGEWEKSERKKVKIIENIENIKVFEKRYKQLQENKKKEKLKKQLNEMKRTKLTKRNNVNLLKFRGLNNKKKYVFTSFIKNIKGKNVAVKFKINDEDEYCKENSEMHQKLIPHKSRKCAYTKNGSNFLNDKNVKNKKHTFDMSKSLAGERNNVHVSHRQSNKTDITKSSELQNGHSCYISLSKYDSELKKENLNNSDRNKNNDKFEYEKVQSDIMNIMKESSIVVNTVDDGDNPFKKNFSNVKKGYTSSVKRNITHNKKNNEYYLDDHMFFNTSYEEINEPKSSEEHFFFGIPKGKGRGGAVPWLPRVSSYLHCIRAGTGIKNKHAEEGETEKAEEVAQADACDCDAVEEFPILSLIYRINESVDLRQNIGNY</sequence>
<feature type="compositionally biased region" description="Basic and acidic residues" evidence="2">
    <location>
        <begin position="1531"/>
        <end position="1549"/>
    </location>
</feature>
<evidence type="ECO:0000256" key="2">
    <source>
        <dbReference type="SAM" id="MobiDB-lite"/>
    </source>
</evidence>
<evidence type="ECO:0000256" key="1">
    <source>
        <dbReference type="SAM" id="Coils"/>
    </source>
</evidence>
<feature type="region of interest" description="Disordered" evidence="2">
    <location>
        <begin position="1761"/>
        <end position="1782"/>
    </location>
</feature>
<feature type="coiled-coil region" evidence="1">
    <location>
        <begin position="1817"/>
        <end position="1860"/>
    </location>
</feature>
<name>A0A1A8WJG7_PLAOA</name>
<feature type="compositionally biased region" description="Polar residues" evidence="2">
    <location>
        <begin position="934"/>
        <end position="950"/>
    </location>
</feature>
<keyword evidence="1" id="KW-0175">Coiled coil</keyword>
<feature type="region of interest" description="Disordered" evidence="2">
    <location>
        <begin position="1952"/>
        <end position="1971"/>
    </location>
</feature>
<protein>
    <submittedName>
        <fullName evidence="3">Uncharacterized protein</fullName>
    </submittedName>
</protein>
<evidence type="ECO:0000313" key="4">
    <source>
        <dbReference type="Proteomes" id="UP000078546"/>
    </source>
</evidence>